<dbReference type="GO" id="GO:0004175">
    <property type="term" value="F:endopeptidase activity"/>
    <property type="evidence" value="ECO:0007669"/>
    <property type="project" value="UniProtKB-ARBA"/>
</dbReference>
<proteinExistence type="predicted"/>
<keyword evidence="1" id="KW-1133">Transmembrane helix</keyword>
<reference evidence="3" key="1">
    <citation type="submission" date="2020-02" db="EMBL/GenBank/DDBJ databases">
        <authorList>
            <person name="Meier V. D."/>
        </authorList>
    </citation>
    <scope>NUCLEOTIDE SEQUENCE</scope>
    <source>
        <strain evidence="3">AVDCRST_MAG25</strain>
    </source>
</reference>
<organism evidence="3">
    <name type="scientific">uncultured Rubrobacteraceae bacterium</name>
    <dbReference type="NCBI Taxonomy" id="349277"/>
    <lineage>
        <taxon>Bacteria</taxon>
        <taxon>Bacillati</taxon>
        <taxon>Actinomycetota</taxon>
        <taxon>Rubrobacteria</taxon>
        <taxon>Rubrobacterales</taxon>
        <taxon>Rubrobacteraceae</taxon>
        <taxon>environmental samples</taxon>
    </lineage>
</organism>
<feature type="transmembrane region" description="Helical" evidence="1">
    <location>
        <begin position="193"/>
        <end position="212"/>
    </location>
</feature>
<protein>
    <recommendedName>
        <fullName evidence="2">CAAX prenyl protease 2/Lysostaphin resistance protein A-like domain-containing protein</fullName>
    </recommendedName>
</protein>
<evidence type="ECO:0000259" key="2">
    <source>
        <dbReference type="Pfam" id="PF02517"/>
    </source>
</evidence>
<feature type="transmembrane region" description="Helical" evidence="1">
    <location>
        <begin position="142"/>
        <end position="161"/>
    </location>
</feature>
<feature type="domain" description="CAAX prenyl protease 2/Lysostaphin resistance protein A-like" evidence="2">
    <location>
        <begin position="107"/>
        <end position="206"/>
    </location>
</feature>
<evidence type="ECO:0000256" key="1">
    <source>
        <dbReference type="SAM" id="Phobius"/>
    </source>
</evidence>
<dbReference type="EMBL" id="CADCVI010000208">
    <property type="protein sequence ID" value="CAA9486702.1"/>
    <property type="molecule type" value="Genomic_DNA"/>
</dbReference>
<dbReference type="GO" id="GO:0080120">
    <property type="term" value="P:CAAX-box protein maturation"/>
    <property type="evidence" value="ECO:0007669"/>
    <property type="project" value="UniProtKB-ARBA"/>
</dbReference>
<feature type="transmembrane region" description="Helical" evidence="1">
    <location>
        <begin position="74"/>
        <end position="91"/>
    </location>
</feature>
<dbReference type="PANTHER" id="PTHR36435">
    <property type="entry name" value="SLR1288 PROTEIN"/>
    <property type="match status" value="1"/>
</dbReference>
<accession>A0A6J4S143</accession>
<name>A0A6J4S143_9ACTN</name>
<dbReference type="AlphaFoldDB" id="A0A6J4S143"/>
<feature type="transmembrane region" description="Helical" evidence="1">
    <location>
        <begin position="167"/>
        <end position="186"/>
    </location>
</feature>
<keyword evidence="1" id="KW-0812">Transmembrane</keyword>
<dbReference type="PANTHER" id="PTHR36435:SF1">
    <property type="entry name" value="CAAX AMINO TERMINAL PROTEASE FAMILY PROTEIN"/>
    <property type="match status" value="1"/>
</dbReference>
<dbReference type="InterPro" id="IPR003675">
    <property type="entry name" value="Rce1/LyrA-like_dom"/>
</dbReference>
<sequence length="213" mass="23160">MSLLMVVVLTTFIAWSLRVSFLGFDALADLTLAGVLNEVLRAVIFVVPVLLYLRYAERAPALVFLRIRAPGRGAAWLLPLLGALLACWFLLLDRVIGDGRAGGAAAAVVIFTVFSPATLVEEIYFRGFLLNKLRQATGFWRANLASAVLFGLIHVPGWLALGRFATSFVAVDFVGLVVFGMLFGWAMVRTGSLWSAYGLHALHNLLVVLLLSP</sequence>
<keyword evidence="1" id="KW-0472">Membrane</keyword>
<feature type="transmembrane region" description="Helical" evidence="1">
    <location>
        <begin position="103"/>
        <end position="121"/>
    </location>
</feature>
<evidence type="ECO:0000313" key="3">
    <source>
        <dbReference type="EMBL" id="CAA9486702.1"/>
    </source>
</evidence>
<feature type="transmembrane region" description="Helical" evidence="1">
    <location>
        <begin position="32"/>
        <end position="53"/>
    </location>
</feature>
<gene>
    <name evidence="3" type="ORF">AVDCRST_MAG25-3131</name>
</gene>
<dbReference type="Pfam" id="PF02517">
    <property type="entry name" value="Rce1-like"/>
    <property type="match status" value="1"/>
</dbReference>
<dbReference type="InterPro" id="IPR052710">
    <property type="entry name" value="CAAX_protease"/>
</dbReference>